<dbReference type="InterPro" id="IPR015797">
    <property type="entry name" value="NUDIX_hydrolase-like_dom_sf"/>
</dbReference>
<dbReference type="Proteomes" id="UP000324504">
    <property type="component" value="Unassembled WGS sequence"/>
</dbReference>
<keyword evidence="4 6" id="KW-0378">Hydrolase</keyword>
<proteinExistence type="inferred from homology"/>
<dbReference type="SUPFAM" id="SSF55811">
    <property type="entry name" value="Nudix"/>
    <property type="match status" value="1"/>
</dbReference>
<evidence type="ECO:0000259" key="7">
    <source>
        <dbReference type="PROSITE" id="PS51462"/>
    </source>
</evidence>
<dbReference type="GO" id="GO:0004081">
    <property type="term" value="F:bis(5'-nucleosyl)-tetraphosphatase (asymmetrical) activity"/>
    <property type="evidence" value="ECO:0007669"/>
    <property type="project" value="TreeGrafter"/>
</dbReference>
<dbReference type="PROSITE" id="PS00893">
    <property type="entry name" value="NUDIX_BOX"/>
    <property type="match status" value="1"/>
</dbReference>
<dbReference type="PRINTS" id="PR00502">
    <property type="entry name" value="NUDIXFAMILY"/>
</dbReference>
<organism evidence="8 9">
    <name type="scientific">Lactobacillus crispatus</name>
    <dbReference type="NCBI Taxonomy" id="47770"/>
    <lineage>
        <taxon>Bacteria</taxon>
        <taxon>Bacillati</taxon>
        <taxon>Bacillota</taxon>
        <taxon>Bacilli</taxon>
        <taxon>Lactobacillales</taxon>
        <taxon>Lactobacillaceae</taxon>
        <taxon>Lactobacillus</taxon>
    </lineage>
</organism>
<sequence length="137" mass="15671">MKMEHSAGAVIYRKRRDGELEYLIVQSVVNYNWGFPKGHLENDENAEEAAKREVFEEVGLKPNFDFAFKAQTEYQLTADKAKTVVYFVASYVAGQEVKTQKEEILASKWVSLAEAKQYLTVHGKMAVLTKAQNYIEQ</sequence>
<evidence type="ECO:0000256" key="5">
    <source>
        <dbReference type="ARBA" id="ARBA00032644"/>
    </source>
</evidence>
<evidence type="ECO:0000256" key="3">
    <source>
        <dbReference type="ARBA" id="ARBA00022741"/>
    </source>
</evidence>
<accession>A0A5M9Z1X2</accession>
<dbReference type="InterPro" id="IPR020084">
    <property type="entry name" value="NUDIX_hydrolase_CS"/>
</dbReference>
<dbReference type="GO" id="GO:0006167">
    <property type="term" value="P:AMP biosynthetic process"/>
    <property type="evidence" value="ECO:0007669"/>
    <property type="project" value="TreeGrafter"/>
</dbReference>
<dbReference type="PANTHER" id="PTHR21340">
    <property type="entry name" value="DIADENOSINE 5,5-P1,P4-TETRAPHOSPHATE PYROPHOSPHOHYDROLASE MUTT"/>
    <property type="match status" value="1"/>
</dbReference>
<evidence type="ECO:0000313" key="8">
    <source>
        <dbReference type="EMBL" id="KAA8812243.1"/>
    </source>
</evidence>
<dbReference type="PANTHER" id="PTHR21340:SF0">
    <property type="entry name" value="BIS(5'-NUCLEOSYL)-TETRAPHOSPHATASE [ASYMMETRICAL]"/>
    <property type="match status" value="1"/>
</dbReference>
<protein>
    <recommendedName>
        <fullName evidence="2">Bis(5'-nucleosyl)-tetraphosphatase [asymmetrical]</fullName>
    </recommendedName>
    <alternativeName>
        <fullName evidence="5">Diadenosine 5',5'''-P1,P4-tetraphosphate asymmetrical hydrolase</fullName>
    </alternativeName>
</protein>
<dbReference type="RefSeq" id="WP_054833081.1">
    <property type="nucleotide sequence ID" value="NZ_CP072197.1"/>
</dbReference>
<gene>
    <name evidence="8" type="ORF">F1C09_07180</name>
</gene>
<dbReference type="AlphaFoldDB" id="A0A5M9Z1X2"/>
<dbReference type="GO" id="GO:0006754">
    <property type="term" value="P:ATP biosynthetic process"/>
    <property type="evidence" value="ECO:0007669"/>
    <property type="project" value="TreeGrafter"/>
</dbReference>
<dbReference type="Gene3D" id="3.90.79.10">
    <property type="entry name" value="Nucleoside Triphosphate Pyrophosphohydrolase"/>
    <property type="match status" value="1"/>
</dbReference>
<evidence type="ECO:0000256" key="4">
    <source>
        <dbReference type="ARBA" id="ARBA00022801"/>
    </source>
</evidence>
<comment type="caution">
    <text evidence="8">The sequence shown here is derived from an EMBL/GenBank/DDBJ whole genome shotgun (WGS) entry which is preliminary data.</text>
</comment>
<reference evidence="8 9" key="1">
    <citation type="submission" date="2019-09" db="EMBL/GenBank/DDBJ databases">
        <title>Comparative analysis of L. crispatus genomes revealed niche specific adaptation to different host and body sites.</title>
        <authorList>
            <person name="Pan M."/>
            <person name="Hidalgo-Cantabrana C."/>
            <person name="Barrangou R."/>
        </authorList>
    </citation>
    <scope>NUCLEOTIDE SEQUENCE [LARGE SCALE GENOMIC DNA]</scope>
    <source>
        <strain evidence="8 9">NCK2488</strain>
    </source>
</reference>
<dbReference type="InterPro" id="IPR020476">
    <property type="entry name" value="Nudix_hydrolase"/>
</dbReference>
<name>A0A5M9Z1X2_9LACO</name>
<evidence type="ECO:0000256" key="2">
    <source>
        <dbReference type="ARBA" id="ARBA00018911"/>
    </source>
</evidence>
<dbReference type="InterPro" id="IPR000086">
    <property type="entry name" value="NUDIX_hydrolase_dom"/>
</dbReference>
<dbReference type="EMBL" id="VUAV01000041">
    <property type="protein sequence ID" value="KAA8812243.1"/>
    <property type="molecule type" value="Genomic_DNA"/>
</dbReference>
<dbReference type="InterPro" id="IPR051325">
    <property type="entry name" value="Nudix_hydrolase_domain"/>
</dbReference>
<evidence type="ECO:0000256" key="6">
    <source>
        <dbReference type="RuleBase" id="RU003476"/>
    </source>
</evidence>
<comment type="similarity">
    <text evidence="1 6">Belongs to the Nudix hydrolase family.</text>
</comment>
<dbReference type="Pfam" id="PF00293">
    <property type="entry name" value="NUDIX"/>
    <property type="match status" value="1"/>
</dbReference>
<evidence type="ECO:0000256" key="1">
    <source>
        <dbReference type="ARBA" id="ARBA00005582"/>
    </source>
</evidence>
<dbReference type="InterPro" id="IPR003565">
    <property type="entry name" value="Tetra_PHTase"/>
</dbReference>
<evidence type="ECO:0000313" key="9">
    <source>
        <dbReference type="Proteomes" id="UP000324504"/>
    </source>
</evidence>
<keyword evidence="3" id="KW-0547">Nucleotide-binding</keyword>
<feature type="domain" description="Nudix hydrolase" evidence="7">
    <location>
        <begin position="2"/>
        <end position="133"/>
    </location>
</feature>
<dbReference type="GO" id="GO:0000166">
    <property type="term" value="F:nucleotide binding"/>
    <property type="evidence" value="ECO:0007669"/>
    <property type="project" value="UniProtKB-KW"/>
</dbReference>
<dbReference type="PROSITE" id="PS51462">
    <property type="entry name" value="NUDIX"/>
    <property type="match status" value="1"/>
</dbReference>
<dbReference type="CDD" id="cd03428">
    <property type="entry name" value="NUDIX_Ap4A_Nudt2"/>
    <property type="match status" value="1"/>
</dbReference>